<keyword evidence="2" id="KW-1185">Reference proteome</keyword>
<sequence length="95" mass="11270">MLMTLFSSLEMERCSIQFIPQHIVEILYYKHGLLPSLIHKFQQFFRNYKIKRGQNINKCQSTPDTKQKSLKKAKSPFLIEERAFNLKVYGSIDED</sequence>
<accession>A0AAV7DAD7</accession>
<reference evidence="1" key="1">
    <citation type="thesis" date="2020" institute="ProQuest LLC" country="789 East Eisenhower Parkway, Ann Arbor, MI, USA">
        <title>Comparative Genomics and Chromosome Evolution.</title>
        <authorList>
            <person name="Mudd A.B."/>
        </authorList>
    </citation>
    <scope>NUCLEOTIDE SEQUENCE</scope>
    <source>
        <strain evidence="1">237g6f4</strain>
        <tissue evidence="1">Blood</tissue>
    </source>
</reference>
<evidence type="ECO:0000313" key="1">
    <source>
        <dbReference type="EMBL" id="KAG8594078.1"/>
    </source>
</evidence>
<proteinExistence type="predicted"/>
<dbReference type="Proteomes" id="UP000824782">
    <property type="component" value="Unassembled WGS sequence"/>
</dbReference>
<organism evidence="1 2">
    <name type="scientific">Engystomops pustulosus</name>
    <name type="common">Tungara frog</name>
    <name type="synonym">Physalaemus pustulosus</name>
    <dbReference type="NCBI Taxonomy" id="76066"/>
    <lineage>
        <taxon>Eukaryota</taxon>
        <taxon>Metazoa</taxon>
        <taxon>Chordata</taxon>
        <taxon>Craniata</taxon>
        <taxon>Vertebrata</taxon>
        <taxon>Euteleostomi</taxon>
        <taxon>Amphibia</taxon>
        <taxon>Batrachia</taxon>
        <taxon>Anura</taxon>
        <taxon>Neobatrachia</taxon>
        <taxon>Hyloidea</taxon>
        <taxon>Leptodactylidae</taxon>
        <taxon>Leiuperinae</taxon>
        <taxon>Engystomops</taxon>
    </lineage>
</organism>
<evidence type="ECO:0008006" key="3">
    <source>
        <dbReference type="Google" id="ProtNLM"/>
    </source>
</evidence>
<gene>
    <name evidence="1" type="ORF">GDO81_001063</name>
</gene>
<dbReference type="AlphaFoldDB" id="A0AAV7DAD7"/>
<name>A0AAV7DAD7_ENGPU</name>
<protein>
    <recommendedName>
        <fullName evidence="3">Maturase K</fullName>
    </recommendedName>
</protein>
<comment type="caution">
    <text evidence="1">The sequence shown here is derived from an EMBL/GenBank/DDBJ whole genome shotgun (WGS) entry which is preliminary data.</text>
</comment>
<evidence type="ECO:0000313" key="2">
    <source>
        <dbReference type="Proteomes" id="UP000824782"/>
    </source>
</evidence>
<dbReference type="EMBL" id="WNYA01000001">
    <property type="protein sequence ID" value="KAG8594078.1"/>
    <property type="molecule type" value="Genomic_DNA"/>
</dbReference>